<keyword evidence="1 2" id="KW-0732">Signal</keyword>
<evidence type="ECO:0000256" key="2">
    <source>
        <dbReference type="SAM" id="SignalP"/>
    </source>
</evidence>
<dbReference type="AlphaFoldDB" id="A0AAU8M179"/>
<sequence length="201" mass="22719">MCRILLFFCLFFISCFAVSSGLAANAPAEEKDFRIESIQADFTQEKHLKILAKPIISTGKLLFQAPGSLRWEYTSPFASILLMHEGKVKRFIKRDGIFQEETGMQLDAMQVVLTEISSWLDGRFTDNELFSVSFPDDKTVELTPKDEAFGKLIERIDLKLSEQKGLLDQVTITEGPGASTIMRFSNRVLNQAIPARSFTQR</sequence>
<proteinExistence type="predicted"/>
<reference evidence="3" key="2">
    <citation type="submission" date="2024-06" db="EMBL/GenBank/DDBJ databases">
        <authorList>
            <person name="Plum-Jensen L.E."/>
            <person name="Schramm A."/>
            <person name="Marshall I.P.G."/>
        </authorList>
    </citation>
    <scope>NUCLEOTIDE SEQUENCE</scope>
    <source>
        <strain evidence="3">Rat1</strain>
    </source>
</reference>
<organism evidence="3">
    <name type="scientific">Candidatus Electrothrix aestuarii</name>
    <dbReference type="NCBI Taxonomy" id="3062594"/>
    <lineage>
        <taxon>Bacteria</taxon>
        <taxon>Pseudomonadati</taxon>
        <taxon>Thermodesulfobacteriota</taxon>
        <taxon>Desulfobulbia</taxon>
        <taxon>Desulfobulbales</taxon>
        <taxon>Desulfobulbaceae</taxon>
        <taxon>Candidatus Electrothrix</taxon>
    </lineage>
</organism>
<dbReference type="PANTHER" id="PTHR35869">
    <property type="entry name" value="OUTER-MEMBRANE LIPOPROTEIN CARRIER PROTEIN"/>
    <property type="match status" value="1"/>
</dbReference>
<keyword evidence="3" id="KW-0449">Lipoprotein</keyword>
<evidence type="ECO:0000313" key="3">
    <source>
        <dbReference type="EMBL" id="XCN74870.1"/>
    </source>
</evidence>
<reference evidence="3" key="1">
    <citation type="journal article" date="2024" name="Syst. Appl. Microbiol.">
        <title>First single-strain enrichments of Electrothrix cable bacteria, description of E. aestuarii sp. nov. and E. rattekaaiensis sp. nov., and proposal of a cable bacteria taxonomy following the rules of the SeqCode.</title>
        <authorList>
            <person name="Plum-Jensen L.E."/>
            <person name="Schramm A."/>
            <person name="Marshall I.P.G."/>
        </authorList>
    </citation>
    <scope>NUCLEOTIDE SEQUENCE</scope>
    <source>
        <strain evidence="3">Rat1</strain>
    </source>
</reference>
<dbReference type="SUPFAM" id="SSF89392">
    <property type="entry name" value="Prokaryotic lipoproteins and lipoprotein localization factors"/>
    <property type="match status" value="1"/>
</dbReference>
<gene>
    <name evidence="3" type="ORF">Q3M24_09055</name>
</gene>
<dbReference type="Gene3D" id="2.50.20.10">
    <property type="entry name" value="Lipoprotein localisation LolA/LolB/LppX"/>
    <property type="match status" value="1"/>
</dbReference>
<feature type="signal peptide" evidence="2">
    <location>
        <begin position="1"/>
        <end position="17"/>
    </location>
</feature>
<dbReference type="KEGG" id="eaj:Q3M24_09055"/>
<dbReference type="PROSITE" id="PS51257">
    <property type="entry name" value="PROKAR_LIPOPROTEIN"/>
    <property type="match status" value="1"/>
</dbReference>
<dbReference type="EMBL" id="CP159373">
    <property type="protein sequence ID" value="XCN74870.1"/>
    <property type="molecule type" value="Genomic_DNA"/>
</dbReference>
<dbReference type="InterPro" id="IPR004564">
    <property type="entry name" value="OM_lipoprot_carrier_LolA-like"/>
</dbReference>
<name>A0AAU8M179_9BACT</name>
<accession>A0AAU8M179</accession>
<evidence type="ECO:0000256" key="1">
    <source>
        <dbReference type="ARBA" id="ARBA00022729"/>
    </source>
</evidence>
<feature type="chain" id="PRO_5043594121" evidence="2">
    <location>
        <begin position="18"/>
        <end position="201"/>
    </location>
</feature>
<dbReference type="Pfam" id="PF03548">
    <property type="entry name" value="LolA"/>
    <property type="match status" value="1"/>
</dbReference>
<protein>
    <submittedName>
        <fullName evidence="3">Outer membrane lipoprotein carrier protein LolA</fullName>
    </submittedName>
</protein>
<dbReference type="CDD" id="cd16325">
    <property type="entry name" value="LolA"/>
    <property type="match status" value="1"/>
</dbReference>
<dbReference type="PANTHER" id="PTHR35869:SF1">
    <property type="entry name" value="OUTER-MEMBRANE LIPOPROTEIN CARRIER PROTEIN"/>
    <property type="match status" value="1"/>
</dbReference>
<dbReference type="InterPro" id="IPR029046">
    <property type="entry name" value="LolA/LolB/LppX"/>
</dbReference>